<dbReference type="SUPFAM" id="SSF51445">
    <property type="entry name" value="(Trans)glycosidases"/>
    <property type="match status" value="1"/>
</dbReference>
<keyword evidence="3" id="KW-0326">Glycosidase</keyword>
<dbReference type="GO" id="GO:0016798">
    <property type="term" value="F:hydrolase activity, acting on glycosyl bonds"/>
    <property type="evidence" value="ECO:0007669"/>
    <property type="project" value="UniProtKB-KW"/>
</dbReference>
<dbReference type="Proteomes" id="UP000030152">
    <property type="component" value="Unassembled WGS sequence"/>
</dbReference>
<dbReference type="InterPro" id="IPR013783">
    <property type="entry name" value="Ig-like_fold"/>
</dbReference>
<proteinExistence type="inferred from homology"/>
<accession>A0A0A2LZS7</accession>
<dbReference type="Gene3D" id="3.20.20.80">
    <property type="entry name" value="Glycosidases"/>
    <property type="match status" value="1"/>
</dbReference>
<evidence type="ECO:0000259" key="4">
    <source>
        <dbReference type="Pfam" id="PF16355"/>
    </source>
</evidence>
<reference evidence="6 7" key="1">
    <citation type="submission" date="2013-09" db="EMBL/GenBank/DDBJ databases">
        <authorList>
            <person name="Zeng Z."/>
            <person name="Chen C."/>
        </authorList>
    </citation>
    <scope>NUCLEOTIDE SEQUENCE [LARGE SCALE GENOMIC DNA]</scope>
    <source>
        <strain evidence="6 7">WB 3.3-2</strain>
    </source>
</reference>
<keyword evidence="2 6" id="KW-0378">Hydrolase</keyword>
<evidence type="ECO:0000256" key="3">
    <source>
        <dbReference type="ARBA" id="ARBA00023295"/>
    </source>
</evidence>
<dbReference type="AlphaFoldDB" id="A0A0A2LZS7"/>
<dbReference type="InterPro" id="IPR051913">
    <property type="entry name" value="GH2_Domain-Containing"/>
</dbReference>
<feature type="domain" description="Glycoside hydrolase family 2" evidence="5">
    <location>
        <begin position="193"/>
        <end position="283"/>
    </location>
</feature>
<dbReference type="InterPro" id="IPR017853">
    <property type="entry name" value="GH"/>
</dbReference>
<evidence type="ECO:0000259" key="5">
    <source>
        <dbReference type="Pfam" id="PF18565"/>
    </source>
</evidence>
<dbReference type="PANTHER" id="PTHR42732:SF1">
    <property type="entry name" value="BETA-MANNOSIDASE"/>
    <property type="match status" value="1"/>
</dbReference>
<organism evidence="6 7">
    <name type="scientific">Flavobacterium rivuli WB 3.3-2 = DSM 21788</name>
    <dbReference type="NCBI Taxonomy" id="1121895"/>
    <lineage>
        <taxon>Bacteria</taxon>
        <taxon>Pseudomonadati</taxon>
        <taxon>Bacteroidota</taxon>
        <taxon>Flavobacteriia</taxon>
        <taxon>Flavobacteriales</taxon>
        <taxon>Flavobacteriaceae</taxon>
        <taxon>Flavobacterium</taxon>
    </lineage>
</organism>
<feature type="domain" description="DUF4982" evidence="4">
    <location>
        <begin position="109"/>
        <end position="168"/>
    </location>
</feature>
<dbReference type="RefSeq" id="WP_035643081.1">
    <property type="nucleotide sequence ID" value="NZ_JRLX01000034.1"/>
</dbReference>
<evidence type="ECO:0000256" key="1">
    <source>
        <dbReference type="ARBA" id="ARBA00007401"/>
    </source>
</evidence>
<evidence type="ECO:0000313" key="7">
    <source>
        <dbReference type="Proteomes" id="UP000030152"/>
    </source>
</evidence>
<dbReference type="EMBL" id="JRLX01000034">
    <property type="protein sequence ID" value="KGO84846.1"/>
    <property type="molecule type" value="Genomic_DNA"/>
</dbReference>
<sequence length="287" mass="31829">DHEKYPNRVIYGSENVHDIEPWLAVVNNDHIFGQFLWTGIDYLGESGRWPSRGFYSGLVDFAGRIKPRGYFRQSLWSDKPMAFIGTYLPRQKEKSPSKDAWPIWNYEAGQTVRVVAYTNAAKARLELNGKVVGEVKNYDKNVGIISWDVPYAAGKLEVIGLNADNKEVSRYAITSSSQSYALVVKNKSITIDKQKGVAQIMVDIVDKDGLPVILSDNDITCTINGSAKLLGLEAGNNSDMTNYTDNVQRAFNGHLLAYIQSAGEGGKVTVTFTSPWLQPVTVTVDVK</sequence>
<evidence type="ECO:0000256" key="2">
    <source>
        <dbReference type="ARBA" id="ARBA00022801"/>
    </source>
</evidence>
<dbReference type="PANTHER" id="PTHR42732">
    <property type="entry name" value="BETA-GALACTOSIDASE"/>
    <property type="match status" value="1"/>
</dbReference>
<dbReference type="Pfam" id="PF18565">
    <property type="entry name" value="Glyco_hydro2_C5"/>
    <property type="match status" value="1"/>
</dbReference>
<gene>
    <name evidence="6" type="ORF">Q765_19530</name>
</gene>
<dbReference type="InterPro" id="IPR032311">
    <property type="entry name" value="DUF4982"/>
</dbReference>
<dbReference type="InterPro" id="IPR040605">
    <property type="entry name" value="Glyco_hydro2_dom5"/>
</dbReference>
<dbReference type="STRING" id="1121895.GCA_000378485_03943"/>
<comment type="similarity">
    <text evidence="1">Belongs to the glycosyl hydrolase 2 family.</text>
</comment>
<feature type="non-terminal residue" evidence="6">
    <location>
        <position position="1"/>
    </location>
</feature>
<name>A0A0A2LZS7_9FLAO</name>
<keyword evidence="7" id="KW-1185">Reference proteome</keyword>
<evidence type="ECO:0000313" key="6">
    <source>
        <dbReference type="EMBL" id="KGO84846.1"/>
    </source>
</evidence>
<comment type="caution">
    <text evidence="6">The sequence shown here is derived from an EMBL/GenBank/DDBJ whole genome shotgun (WGS) entry which is preliminary data.</text>
</comment>
<dbReference type="Pfam" id="PF16355">
    <property type="entry name" value="DUF4982"/>
    <property type="match status" value="1"/>
</dbReference>
<dbReference type="Gene3D" id="2.60.40.10">
    <property type="entry name" value="Immunoglobulins"/>
    <property type="match status" value="2"/>
</dbReference>
<dbReference type="eggNOG" id="COG3250">
    <property type="taxonomic scope" value="Bacteria"/>
</dbReference>
<protein>
    <submittedName>
        <fullName evidence="6">Glycoside hydrolase</fullName>
    </submittedName>
</protein>